<dbReference type="Proteomes" id="UP000271227">
    <property type="component" value="Unassembled WGS sequence"/>
</dbReference>
<dbReference type="Pfam" id="PF00753">
    <property type="entry name" value="Lactamase_B"/>
    <property type="match status" value="1"/>
</dbReference>
<dbReference type="Gene3D" id="3.60.15.10">
    <property type="entry name" value="Ribonuclease Z/Hydroxyacylglutathione hydrolase-like"/>
    <property type="match status" value="1"/>
</dbReference>
<evidence type="ECO:0000313" key="8">
    <source>
        <dbReference type="Proteomes" id="UP000271227"/>
    </source>
</evidence>
<dbReference type="GO" id="GO:0046872">
    <property type="term" value="F:metal ion binding"/>
    <property type="evidence" value="ECO:0007669"/>
    <property type="project" value="UniProtKB-KW"/>
</dbReference>
<protein>
    <submittedName>
        <fullName evidence="7">Glyoxylase-like metal-dependent hydrolase (Beta-lactamase superfamily II)</fullName>
    </submittedName>
</protein>
<comment type="cofactor">
    <cofactor evidence="1">
        <name>Zn(2+)</name>
        <dbReference type="ChEBI" id="CHEBI:29105"/>
    </cofactor>
</comment>
<dbReference type="AlphaFoldDB" id="A0A3M0BWG4"/>
<reference evidence="7 8" key="1">
    <citation type="submission" date="2018-10" db="EMBL/GenBank/DDBJ databases">
        <title>Genomic Encyclopedia of Archaeal and Bacterial Type Strains, Phase II (KMG-II): from individual species to whole genera.</title>
        <authorList>
            <person name="Goeker M."/>
        </authorList>
    </citation>
    <scope>NUCLEOTIDE SEQUENCE [LARGE SCALE GENOMIC DNA]</scope>
    <source>
        <strain evidence="7 8">DSM 25217</strain>
    </source>
</reference>
<proteinExistence type="inferred from homology"/>
<keyword evidence="8" id="KW-1185">Reference proteome</keyword>
<dbReference type="SUPFAM" id="SSF56281">
    <property type="entry name" value="Metallo-hydrolase/oxidoreductase"/>
    <property type="match status" value="1"/>
</dbReference>
<dbReference type="GO" id="GO:0016787">
    <property type="term" value="F:hydrolase activity"/>
    <property type="evidence" value="ECO:0007669"/>
    <property type="project" value="UniProtKB-KW"/>
</dbReference>
<evidence type="ECO:0000256" key="5">
    <source>
        <dbReference type="ARBA" id="ARBA00022833"/>
    </source>
</evidence>
<evidence type="ECO:0000256" key="1">
    <source>
        <dbReference type="ARBA" id="ARBA00001947"/>
    </source>
</evidence>
<name>A0A3M0BWG4_9PROT</name>
<sequence length="306" mass="33057">MTAILRAAVLLSVIVAAGYFYYIGDGRVSRTTDFRLPIREMRALTAQDGDQLPTTVAVEVVGRDHIPLGLAIAGKGLGHFSMARTAFLVSGPSGRILVDTGMPEDLAAKKQPGTSPVYDAPAQNRVARMMDEADIIVLTHEHWDHMGGLAHSDRLSSLIRKSVLSPSQIAALPALAGKPGPFWNGSSPKALDNSAPTKIAPGVVVMAAPGHTPGSQIIYVRLADGEEVLFIGDITFSIDGIRDVRHRPRLMQNVIMEPPEDRSAVAAQLRSLNTLYLAEPRLRIIPSHDSEHLNRLIRDGFLVDGF</sequence>
<dbReference type="SMART" id="SM00849">
    <property type="entry name" value="Lactamase_B"/>
    <property type="match status" value="1"/>
</dbReference>
<gene>
    <name evidence="7" type="ORF">BXY39_3626</name>
</gene>
<keyword evidence="3" id="KW-0479">Metal-binding</keyword>
<evidence type="ECO:0000259" key="6">
    <source>
        <dbReference type="SMART" id="SM00849"/>
    </source>
</evidence>
<accession>A0A3M0BWG4</accession>
<keyword evidence="4 7" id="KW-0378">Hydrolase</keyword>
<comment type="similarity">
    <text evidence="2">Belongs to the metallo-beta-lactamase superfamily.</text>
</comment>
<evidence type="ECO:0000256" key="2">
    <source>
        <dbReference type="ARBA" id="ARBA00007749"/>
    </source>
</evidence>
<dbReference type="InterPro" id="IPR001279">
    <property type="entry name" value="Metallo-B-lactamas"/>
</dbReference>
<dbReference type="InterPro" id="IPR051013">
    <property type="entry name" value="MBL_superfamily_lactonases"/>
</dbReference>
<dbReference type="PANTHER" id="PTHR42978">
    <property type="entry name" value="QUORUM-QUENCHING LACTONASE YTNP-RELATED-RELATED"/>
    <property type="match status" value="1"/>
</dbReference>
<dbReference type="RefSeq" id="WP_170163945.1">
    <property type="nucleotide sequence ID" value="NZ_REFR01000016.1"/>
</dbReference>
<comment type="caution">
    <text evidence="7">The sequence shown here is derived from an EMBL/GenBank/DDBJ whole genome shotgun (WGS) entry which is preliminary data.</text>
</comment>
<dbReference type="InParanoid" id="A0A3M0BWG4"/>
<keyword evidence="5" id="KW-0862">Zinc</keyword>
<feature type="domain" description="Metallo-beta-lactamase" evidence="6">
    <location>
        <begin position="83"/>
        <end position="288"/>
    </location>
</feature>
<organism evidence="7 8">
    <name type="scientific">Eilatimonas milleporae</name>
    <dbReference type="NCBI Taxonomy" id="911205"/>
    <lineage>
        <taxon>Bacteria</taxon>
        <taxon>Pseudomonadati</taxon>
        <taxon>Pseudomonadota</taxon>
        <taxon>Alphaproteobacteria</taxon>
        <taxon>Kordiimonadales</taxon>
        <taxon>Kordiimonadaceae</taxon>
        <taxon>Eilatimonas</taxon>
    </lineage>
</organism>
<dbReference type="PANTHER" id="PTHR42978:SF2">
    <property type="entry name" value="102 KBASES UNSTABLE REGION: FROM 1 TO 119443"/>
    <property type="match status" value="1"/>
</dbReference>
<evidence type="ECO:0000256" key="3">
    <source>
        <dbReference type="ARBA" id="ARBA00022723"/>
    </source>
</evidence>
<evidence type="ECO:0000313" key="7">
    <source>
        <dbReference type="EMBL" id="RMB01442.1"/>
    </source>
</evidence>
<dbReference type="EMBL" id="REFR01000016">
    <property type="protein sequence ID" value="RMB01442.1"/>
    <property type="molecule type" value="Genomic_DNA"/>
</dbReference>
<evidence type="ECO:0000256" key="4">
    <source>
        <dbReference type="ARBA" id="ARBA00022801"/>
    </source>
</evidence>
<dbReference type="InterPro" id="IPR036866">
    <property type="entry name" value="RibonucZ/Hydroxyglut_hydro"/>
</dbReference>